<keyword evidence="3" id="KW-1185">Reference proteome</keyword>
<organism evidence="2 3">
    <name type="scientific">Fermentimonas caenicola</name>
    <dbReference type="NCBI Taxonomy" id="1562970"/>
    <lineage>
        <taxon>Bacteria</taxon>
        <taxon>Pseudomonadati</taxon>
        <taxon>Bacteroidota</taxon>
        <taxon>Bacteroidia</taxon>
        <taxon>Bacteroidales</taxon>
        <taxon>Dysgonomonadaceae</taxon>
        <taxon>Fermentimonas</taxon>
    </lineage>
</organism>
<evidence type="ECO:0000256" key="1">
    <source>
        <dbReference type="SAM" id="MobiDB-lite"/>
    </source>
</evidence>
<dbReference type="HOGENOM" id="CLU_2118836_0_0_10"/>
<sequence length="114" mass="13015">MKAIESVNKTKAGRPKGFTTKGRMTRVENVGMENAIRLFINEKFAAAVQAWEEIDDPNQKVNTFIKLMEFVIPKRRSVDFKPEIDTENSLEARLSKMMKEHNAVNNNADEKSSL</sequence>
<name>A0A098C2Y4_9BACT</name>
<dbReference type="KEGG" id="pbt:ING2E5B_1504"/>
<reference evidence="2 3" key="1">
    <citation type="submission" date="2014-08" db="EMBL/GenBank/DDBJ databases">
        <authorList>
            <person name="Wibberg D."/>
        </authorList>
    </citation>
    <scope>NUCLEOTIDE SEQUENCE [LARGE SCALE GENOMIC DNA]</scope>
    <source>
        <strain evidence="3">ING2-E5B</strain>
    </source>
</reference>
<dbReference type="EMBL" id="LN515532">
    <property type="protein sequence ID" value="CEA16252.1"/>
    <property type="molecule type" value="Genomic_DNA"/>
</dbReference>
<accession>A0A098C2Y4</accession>
<feature type="region of interest" description="Disordered" evidence="1">
    <location>
        <begin position="1"/>
        <end position="21"/>
    </location>
</feature>
<evidence type="ECO:0000313" key="2">
    <source>
        <dbReference type="EMBL" id="CEA16252.1"/>
    </source>
</evidence>
<dbReference type="Proteomes" id="UP000032417">
    <property type="component" value="Chromosome 1"/>
</dbReference>
<proteinExistence type="predicted"/>
<protein>
    <submittedName>
        <fullName evidence="2">Uncharacterized protein</fullName>
    </submittedName>
</protein>
<evidence type="ECO:0000313" key="3">
    <source>
        <dbReference type="Proteomes" id="UP000032417"/>
    </source>
</evidence>
<gene>
    <name evidence="2" type="ORF">ING2E5B_1504</name>
</gene>
<dbReference type="AlphaFoldDB" id="A0A098C2Y4"/>